<protein>
    <submittedName>
        <fullName evidence="2">Signal transduction histidine kinase</fullName>
    </submittedName>
</protein>
<accession>A0A840GED6</accession>
<evidence type="ECO:0000313" key="3">
    <source>
        <dbReference type="Proteomes" id="UP000587070"/>
    </source>
</evidence>
<evidence type="ECO:0000313" key="2">
    <source>
        <dbReference type="EMBL" id="MBB4246922.1"/>
    </source>
</evidence>
<organism evidence="2 3">
    <name type="scientific">Rhodocyclus tenuis</name>
    <name type="common">Rhodospirillum tenue</name>
    <dbReference type="NCBI Taxonomy" id="1066"/>
    <lineage>
        <taxon>Bacteria</taxon>
        <taxon>Pseudomonadati</taxon>
        <taxon>Pseudomonadota</taxon>
        <taxon>Betaproteobacteria</taxon>
        <taxon>Rhodocyclales</taxon>
        <taxon>Rhodocyclaceae</taxon>
        <taxon>Rhodocyclus</taxon>
    </lineage>
</organism>
<dbReference type="AlphaFoldDB" id="A0A840GED6"/>
<dbReference type="Gene3D" id="3.30.565.10">
    <property type="entry name" value="Histidine kinase-like ATPase, C-terminal domain"/>
    <property type="match status" value="1"/>
</dbReference>
<reference evidence="2 3" key="1">
    <citation type="submission" date="2020-08" db="EMBL/GenBank/DDBJ databases">
        <title>Genome sequencing of Purple Non-Sulfur Bacteria from various extreme environments.</title>
        <authorList>
            <person name="Mayer M."/>
        </authorList>
    </citation>
    <scope>NUCLEOTIDE SEQUENCE [LARGE SCALE GENOMIC DNA]</scope>
    <source>
        <strain evidence="2 3">2761</strain>
    </source>
</reference>
<keyword evidence="2" id="KW-0808">Transferase</keyword>
<dbReference type="Proteomes" id="UP000587070">
    <property type="component" value="Unassembled WGS sequence"/>
</dbReference>
<dbReference type="InterPro" id="IPR036890">
    <property type="entry name" value="HATPase_C_sf"/>
</dbReference>
<dbReference type="RefSeq" id="WP_153115415.1">
    <property type="nucleotide sequence ID" value="NZ_JACIGE010000003.1"/>
</dbReference>
<gene>
    <name evidence="2" type="ORF">GGD90_001285</name>
</gene>
<dbReference type="OrthoDB" id="9177708at2"/>
<dbReference type="GO" id="GO:0016301">
    <property type="term" value="F:kinase activity"/>
    <property type="evidence" value="ECO:0007669"/>
    <property type="project" value="UniProtKB-KW"/>
</dbReference>
<evidence type="ECO:0000256" key="1">
    <source>
        <dbReference type="SAM" id="Phobius"/>
    </source>
</evidence>
<keyword evidence="1" id="KW-0472">Membrane</keyword>
<feature type="transmembrane region" description="Helical" evidence="1">
    <location>
        <begin position="20"/>
        <end position="52"/>
    </location>
</feature>
<feature type="transmembrane region" description="Helical" evidence="1">
    <location>
        <begin position="111"/>
        <end position="129"/>
    </location>
</feature>
<proteinExistence type="predicted"/>
<feature type="transmembrane region" description="Helical" evidence="1">
    <location>
        <begin position="209"/>
        <end position="227"/>
    </location>
</feature>
<dbReference type="SUPFAM" id="SSF55874">
    <property type="entry name" value="ATPase domain of HSP90 chaperone/DNA topoisomerase II/histidine kinase"/>
    <property type="match status" value="1"/>
</dbReference>
<keyword evidence="1" id="KW-0812">Transmembrane</keyword>
<feature type="transmembrane region" description="Helical" evidence="1">
    <location>
        <begin position="141"/>
        <end position="161"/>
    </location>
</feature>
<keyword evidence="3" id="KW-1185">Reference proteome</keyword>
<sequence>MNSFAAIGEFLMRRQRWVLIALLALLHVTLVNGVSSLGLTAWMVDVGLFILWQPFIRAQRKLGVVGIALLVGGLAVGALFFGWWLLICWCLVLAALVGGRVMFTEHRLTRVFYLLAFSYLLLALLLWLLPRVAPDGLRVDHVLEVIFIWGSSLVFLLMGLLPDDPESAAGGPAVVDFFYSLFIFLLLAVLMFGSLAFMFLRQAGYVESLIYALIGLAAMLLLIGWAWNPRPGFSGVGMVFSRYLLTVGLPFEKWLHRLTAEAEGEADPERFVGKALAAMAELPWVEGGSWRTARSAGEFGTQSRHCQNFRSPPLALALYTRYPLSPALVWHFHLLVQLAAEYYQARLRARELQHLSYLRAVHETGARLTHDVKNLLQSLNNLCYLAQNSGGSDAAELNQLLLRQLPQISQRLRQTLDKLQKPQNASLETQPAAQWWENLQQRYAGGAIDFSPSPLAADASVPAALFDSVVDNLLQNALDKRQHESALRIAVALAADGEVLAVADDGSPLPAALLADLLRAPVASENGLGIGLYHAAQQAAVAGFALALVSNRHGDVRFELRRNQL</sequence>
<feature type="transmembrane region" description="Helical" evidence="1">
    <location>
        <begin position="64"/>
        <end position="96"/>
    </location>
</feature>
<feature type="transmembrane region" description="Helical" evidence="1">
    <location>
        <begin position="177"/>
        <end position="200"/>
    </location>
</feature>
<dbReference type="EMBL" id="JACIGE010000003">
    <property type="protein sequence ID" value="MBB4246922.1"/>
    <property type="molecule type" value="Genomic_DNA"/>
</dbReference>
<keyword evidence="1" id="KW-1133">Transmembrane helix</keyword>
<keyword evidence="2" id="KW-0418">Kinase</keyword>
<name>A0A840GED6_RHOTE</name>
<comment type="caution">
    <text evidence="2">The sequence shown here is derived from an EMBL/GenBank/DDBJ whole genome shotgun (WGS) entry which is preliminary data.</text>
</comment>